<gene>
    <name evidence="2" type="ORF">L9F63_023907</name>
</gene>
<sequence length="147" mass="16984">MVPTNSIESFPDEILLEIFSYCSVEDLALSIQHVNKRWKEVSQDPKLWKDLVFRPAKGMNDEWIRNVVEQAPLLRCLVLSHEIDAPLLVDSLCKGCTDMKKLQFSSSQKLATTVLQKLRRKFPDIECLVLAVHQKYNLTYRLPPTIN</sequence>
<protein>
    <recommendedName>
        <fullName evidence="1">F-box domain-containing protein</fullName>
    </recommendedName>
</protein>
<dbReference type="PROSITE" id="PS50181">
    <property type="entry name" value="FBOX"/>
    <property type="match status" value="1"/>
</dbReference>
<dbReference type="AlphaFoldDB" id="A0AAD8E8B9"/>
<dbReference type="InterPro" id="IPR032675">
    <property type="entry name" value="LRR_dom_sf"/>
</dbReference>
<accession>A0AAD8E8B9</accession>
<dbReference type="SUPFAM" id="SSF81383">
    <property type="entry name" value="F-box domain"/>
    <property type="match status" value="1"/>
</dbReference>
<reference evidence="2" key="2">
    <citation type="submission" date="2023-05" db="EMBL/GenBank/DDBJ databases">
        <authorList>
            <person name="Fouks B."/>
        </authorList>
    </citation>
    <scope>NUCLEOTIDE SEQUENCE</scope>
    <source>
        <strain evidence="2">Stay&amp;Tobe</strain>
        <tissue evidence="2">Testes</tissue>
    </source>
</reference>
<dbReference type="Gene3D" id="3.80.10.10">
    <property type="entry name" value="Ribonuclease Inhibitor"/>
    <property type="match status" value="1"/>
</dbReference>
<dbReference type="Proteomes" id="UP001233999">
    <property type="component" value="Unassembled WGS sequence"/>
</dbReference>
<reference evidence="2" key="1">
    <citation type="journal article" date="2023" name="IScience">
        <title>Live-bearing cockroach genome reveals convergent evolutionary mechanisms linked to viviparity in insects and beyond.</title>
        <authorList>
            <person name="Fouks B."/>
            <person name="Harrison M.C."/>
            <person name="Mikhailova A.A."/>
            <person name="Marchal E."/>
            <person name="English S."/>
            <person name="Carruthers M."/>
            <person name="Jennings E.C."/>
            <person name="Chiamaka E.L."/>
            <person name="Frigard R.A."/>
            <person name="Pippel M."/>
            <person name="Attardo G.M."/>
            <person name="Benoit J.B."/>
            <person name="Bornberg-Bauer E."/>
            <person name="Tobe S.S."/>
        </authorList>
    </citation>
    <scope>NUCLEOTIDE SEQUENCE</scope>
    <source>
        <strain evidence="2">Stay&amp;Tobe</strain>
    </source>
</reference>
<comment type="caution">
    <text evidence="2">The sequence shown here is derived from an EMBL/GenBank/DDBJ whole genome shotgun (WGS) entry which is preliminary data.</text>
</comment>
<feature type="domain" description="F-box" evidence="1">
    <location>
        <begin position="4"/>
        <end position="51"/>
    </location>
</feature>
<evidence type="ECO:0000313" key="2">
    <source>
        <dbReference type="EMBL" id="KAJ9580918.1"/>
    </source>
</evidence>
<dbReference type="SMART" id="SM00256">
    <property type="entry name" value="FBOX"/>
    <property type="match status" value="1"/>
</dbReference>
<organism evidence="2 3">
    <name type="scientific">Diploptera punctata</name>
    <name type="common">Pacific beetle cockroach</name>
    <dbReference type="NCBI Taxonomy" id="6984"/>
    <lineage>
        <taxon>Eukaryota</taxon>
        <taxon>Metazoa</taxon>
        <taxon>Ecdysozoa</taxon>
        <taxon>Arthropoda</taxon>
        <taxon>Hexapoda</taxon>
        <taxon>Insecta</taxon>
        <taxon>Pterygota</taxon>
        <taxon>Neoptera</taxon>
        <taxon>Polyneoptera</taxon>
        <taxon>Dictyoptera</taxon>
        <taxon>Blattodea</taxon>
        <taxon>Blaberoidea</taxon>
        <taxon>Blaberidae</taxon>
        <taxon>Diplopterinae</taxon>
        <taxon>Diploptera</taxon>
    </lineage>
</organism>
<evidence type="ECO:0000259" key="1">
    <source>
        <dbReference type="PROSITE" id="PS50181"/>
    </source>
</evidence>
<dbReference type="InterPro" id="IPR001810">
    <property type="entry name" value="F-box_dom"/>
</dbReference>
<dbReference type="Pfam" id="PF12937">
    <property type="entry name" value="F-box-like"/>
    <property type="match status" value="1"/>
</dbReference>
<dbReference type="InterPro" id="IPR036047">
    <property type="entry name" value="F-box-like_dom_sf"/>
</dbReference>
<keyword evidence="3" id="KW-1185">Reference proteome</keyword>
<proteinExistence type="predicted"/>
<evidence type="ECO:0000313" key="3">
    <source>
        <dbReference type="Proteomes" id="UP001233999"/>
    </source>
</evidence>
<name>A0AAD8E8B9_DIPPU</name>
<dbReference type="EMBL" id="JASPKZ010008095">
    <property type="protein sequence ID" value="KAJ9580918.1"/>
    <property type="molecule type" value="Genomic_DNA"/>
</dbReference>